<dbReference type="SUPFAM" id="SSF55729">
    <property type="entry name" value="Acyl-CoA N-acyltransferases (Nat)"/>
    <property type="match status" value="1"/>
</dbReference>
<dbReference type="InterPro" id="IPR016181">
    <property type="entry name" value="Acyl_CoA_acyltransferase"/>
</dbReference>
<organism evidence="1 2">
    <name type="scientific">Actinoplanes cyaneus</name>
    <dbReference type="NCBI Taxonomy" id="52696"/>
    <lineage>
        <taxon>Bacteria</taxon>
        <taxon>Bacillati</taxon>
        <taxon>Actinomycetota</taxon>
        <taxon>Actinomycetes</taxon>
        <taxon>Micromonosporales</taxon>
        <taxon>Micromonosporaceae</taxon>
        <taxon>Actinoplanes</taxon>
    </lineage>
</organism>
<dbReference type="EMBL" id="BOMH01000017">
    <property type="protein sequence ID" value="GID64459.1"/>
    <property type="molecule type" value="Genomic_DNA"/>
</dbReference>
<dbReference type="Gene3D" id="3.40.630.30">
    <property type="match status" value="1"/>
</dbReference>
<evidence type="ECO:0000313" key="1">
    <source>
        <dbReference type="EMBL" id="GID64459.1"/>
    </source>
</evidence>
<protein>
    <submittedName>
        <fullName evidence="1">Uncharacterized protein</fullName>
    </submittedName>
</protein>
<dbReference type="AlphaFoldDB" id="A0A919M6J3"/>
<evidence type="ECO:0000313" key="2">
    <source>
        <dbReference type="Proteomes" id="UP000619479"/>
    </source>
</evidence>
<sequence>MQIKVIDEITDEEMHVAAWELYERALGEMRSLAVQRHLMYRSEFDEVMRDLRIDKYLCYDDDGTLCGLSTFSSDLRAMPLISPEYFERRWPELYQGRRIWYAGFVAVDRAARGSRALLELMEAMYHTASANNGMIALDFCRYNDSKRNMGKATERILSRFARGVIRVERMDEEQFWSYEFPAAA</sequence>
<accession>A0A919M6J3</accession>
<comment type="caution">
    <text evidence="1">The sequence shown here is derived from an EMBL/GenBank/DDBJ whole genome shotgun (WGS) entry which is preliminary data.</text>
</comment>
<keyword evidence="2" id="KW-1185">Reference proteome</keyword>
<reference evidence="1" key="1">
    <citation type="submission" date="2021-01" db="EMBL/GenBank/DDBJ databases">
        <title>Whole genome shotgun sequence of Actinoplanes cyaneus NBRC 14990.</title>
        <authorList>
            <person name="Komaki H."/>
            <person name="Tamura T."/>
        </authorList>
    </citation>
    <scope>NUCLEOTIDE SEQUENCE</scope>
    <source>
        <strain evidence="1">NBRC 14990</strain>
    </source>
</reference>
<dbReference type="Proteomes" id="UP000619479">
    <property type="component" value="Unassembled WGS sequence"/>
</dbReference>
<name>A0A919M6J3_9ACTN</name>
<dbReference type="RefSeq" id="WP_203739962.1">
    <property type="nucleotide sequence ID" value="NZ_BAAAUC010000007.1"/>
</dbReference>
<gene>
    <name evidence="1" type="ORF">Acy02nite_23400</name>
</gene>
<proteinExistence type="predicted"/>